<feature type="domain" description="Glycosyl hydrolase family 13 catalytic" evidence="2">
    <location>
        <begin position="36"/>
        <end position="416"/>
    </location>
</feature>
<dbReference type="GO" id="GO:0004558">
    <property type="term" value="F:alpha-1,4-glucosidase activity"/>
    <property type="evidence" value="ECO:0007669"/>
    <property type="project" value="UniProtKB-EC"/>
</dbReference>
<dbReference type="Pfam" id="PF00128">
    <property type="entry name" value="Alpha-amylase"/>
    <property type="match status" value="1"/>
</dbReference>
<organism evidence="3 4">
    <name type="scientific">Zhihengliuella flava</name>
    <dbReference type="NCBI Taxonomy" id="1285193"/>
    <lineage>
        <taxon>Bacteria</taxon>
        <taxon>Bacillati</taxon>
        <taxon>Actinomycetota</taxon>
        <taxon>Actinomycetes</taxon>
        <taxon>Micrococcales</taxon>
        <taxon>Micrococcaceae</taxon>
        <taxon>Zhihengliuella</taxon>
    </lineage>
</organism>
<keyword evidence="3" id="KW-0378">Hydrolase</keyword>
<dbReference type="RefSeq" id="WP_196836216.1">
    <property type="nucleotide sequence ID" value="NZ_JADOTZ010000001.1"/>
</dbReference>
<reference evidence="3" key="1">
    <citation type="submission" date="2020-11" db="EMBL/GenBank/DDBJ databases">
        <title>Sequencing the genomes of 1000 actinobacteria strains.</title>
        <authorList>
            <person name="Klenk H.-P."/>
        </authorList>
    </citation>
    <scope>NUCLEOTIDE SEQUENCE</scope>
    <source>
        <strain evidence="3">DSM 26152</strain>
    </source>
</reference>
<dbReference type="InterPro" id="IPR006047">
    <property type="entry name" value="GH13_cat_dom"/>
</dbReference>
<dbReference type="Gene3D" id="3.20.20.80">
    <property type="entry name" value="Glycosidases"/>
    <property type="match status" value="1"/>
</dbReference>
<sequence length="549" mass="60641">MPTPAELSGPPVGPSVSPLDQRALDEKWWETGVVYQVYPRSFADSNGDGVGDLRGVIERLPYIAALGVSGIWLTPFQPSPGVDQGYDVQDYCGVDPLFGTLEDFDELAARCHELGLRVLMDIVPNHTSTEHPLFKQAVAEGPGSAARRLFHIEPGRENGQPPNNWLSVFGGPAWSRIAPESAVDTEWYLHLFSPGQPDWNWDEPEIWDMFDDVLRFWFDRGADGARIDVAHGLFKAPGLPDSPSVPAVIDGLRSNPLVMDQEAVHEVYRRWRRLAEEYQPPRVLVGEVNLEPERSARYTRPDEMHQTFAFAFARLGWEPERWVDAGRRFESMRREHGAAPTWALENHDLVRTVTRFGGGTVGARRARAGVLATLGFPGGAYLYQGQELGLPEVDVPEHQRRDPMWFRGGVSRDGARVPLPWSVGGDGAHGFADDAGAVPWLPQPEWWGRYSIDAQEQSADSLLAMTRQAVRIRRELVASGQFDPHAGADWNLEGEAMVCRSGTGLAVVVAMGEHAVELPEGRLLIASAEVKEHRLPADAAAWVLTGPAA</sequence>
<evidence type="ECO:0000256" key="1">
    <source>
        <dbReference type="ARBA" id="ARBA00008061"/>
    </source>
</evidence>
<proteinExistence type="inferred from homology"/>
<dbReference type="PANTHER" id="PTHR10357:SF179">
    <property type="entry name" value="NEUTRAL AND BASIC AMINO ACID TRANSPORT PROTEIN RBAT"/>
    <property type="match status" value="1"/>
</dbReference>
<dbReference type="InterPro" id="IPR017853">
    <property type="entry name" value="GH"/>
</dbReference>
<evidence type="ECO:0000259" key="2">
    <source>
        <dbReference type="SMART" id="SM00642"/>
    </source>
</evidence>
<dbReference type="Gene3D" id="3.90.400.10">
    <property type="entry name" value="Oligo-1,6-glucosidase, Domain 2"/>
    <property type="match status" value="1"/>
</dbReference>
<evidence type="ECO:0000313" key="4">
    <source>
        <dbReference type="Proteomes" id="UP000625033"/>
    </source>
</evidence>
<dbReference type="GO" id="GO:0009313">
    <property type="term" value="P:oligosaccharide catabolic process"/>
    <property type="evidence" value="ECO:0007669"/>
    <property type="project" value="TreeGrafter"/>
</dbReference>
<dbReference type="AlphaFoldDB" id="A0A931GF30"/>
<evidence type="ECO:0000313" key="3">
    <source>
        <dbReference type="EMBL" id="MBG6084978.1"/>
    </source>
</evidence>
<protein>
    <submittedName>
        <fullName evidence="3">Alpha-glucosidase</fullName>
        <ecNumber evidence="3">3.2.1.20</ecNumber>
    </submittedName>
</protein>
<gene>
    <name evidence="3" type="ORF">IW252_001745</name>
</gene>
<keyword evidence="3" id="KW-0326">Glycosidase</keyword>
<dbReference type="EC" id="3.2.1.20" evidence="3"/>
<comment type="caution">
    <text evidence="3">The sequence shown here is derived from an EMBL/GenBank/DDBJ whole genome shotgun (WGS) entry which is preliminary data.</text>
</comment>
<accession>A0A931GF30</accession>
<dbReference type="PANTHER" id="PTHR10357">
    <property type="entry name" value="ALPHA-AMYLASE FAMILY MEMBER"/>
    <property type="match status" value="1"/>
</dbReference>
<dbReference type="SUPFAM" id="SSF51445">
    <property type="entry name" value="(Trans)glycosidases"/>
    <property type="match status" value="1"/>
</dbReference>
<keyword evidence="4" id="KW-1185">Reference proteome</keyword>
<dbReference type="EMBL" id="JADOTZ010000001">
    <property type="protein sequence ID" value="MBG6084978.1"/>
    <property type="molecule type" value="Genomic_DNA"/>
</dbReference>
<dbReference type="SMART" id="SM00642">
    <property type="entry name" value="Aamy"/>
    <property type="match status" value="1"/>
</dbReference>
<comment type="similarity">
    <text evidence="1">Belongs to the glycosyl hydrolase 13 family.</text>
</comment>
<name>A0A931GF30_9MICC</name>
<dbReference type="GO" id="GO:0004556">
    <property type="term" value="F:alpha-amylase activity"/>
    <property type="evidence" value="ECO:0007669"/>
    <property type="project" value="TreeGrafter"/>
</dbReference>
<dbReference type="InterPro" id="IPR045857">
    <property type="entry name" value="O16G_dom_2"/>
</dbReference>
<dbReference type="Proteomes" id="UP000625033">
    <property type="component" value="Unassembled WGS sequence"/>
</dbReference>